<keyword evidence="2" id="KW-1185">Reference proteome</keyword>
<comment type="caution">
    <text evidence="1">The sequence shown here is derived from an EMBL/GenBank/DDBJ whole genome shotgun (WGS) entry which is preliminary data.</text>
</comment>
<name>A0A9P8QBD0_WICPI</name>
<evidence type="ECO:0000313" key="1">
    <source>
        <dbReference type="EMBL" id="KAH3686412.1"/>
    </source>
</evidence>
<protein>
    <submittedName>
        <fullName evidence="1">Uncharacterized protein</fullName>
    </submittedName>
</protein>
<accession>A0A9P8QBD0</accession>
<sequence length="93" mass="10720">MSRELEIPMRQSLDCGKQHQENNSNNICWLVVINLSNSSNTTMFISPLLWPFKTCNKTSLESCNDVLLAIFGFNDLRISWKIIDVLVMLIQLM</sequence>
<dbReference type="EMBL" id="JAEUBG010001443">
    <property type="protein sequence ID" value="KAH3686412.1"/>
    <property type="molecule type" value="Genomic_DNA"/>
</dbReference>
<dbReference type="AlphaFoldDB" id="A0A9P8QBD0"/>
<reference evidence="1" key="1">
    <citation type="journal article" date="2021" name="Open Biol.">
        <title>Shared evolutionary footprints suggest mitochondrial oxidative damage underlies multiple complex I losses in fungi.</title>
        <authorList>
            <person name="Schikora-Tamarit M.A."/>
            <person name="Marcet-Houben M."/>
            <person name="Nosek J."/>
            <person name="Gabaldon T."/>
        </authorList>
    </citation>
    <scope>NUCLEOTIDE SEQUENCE</scope>
    <source>
        <strain evidence="1">CBS2887</strain>
    </source>
</reference>
<reference evidence="1" key="2">
    <citation type="submission" date="2021-01" db="EMBL/GenBank/DDBJ databases">
        <authorList>
            <person name="Schikora-Tamarit M.A."/>
        </authorList>
    </citation>
    <scope>NUCLEOTIDE SEQUENCE</scope>
    <source>
        <strain evidence="1">CBS2887</strain>
    </source>
</reference>
<dbReference type="Proteomes" id="UP000774326">
    <property type="component" value="Unassembled WGS sequence"/>
</dbReference>
<evidence type="ECO:0000313" key="2">
    <source>
        <dbReference type="Proteomes" id="UP000774326"/>
    </source>
</evidence>
<proteinExistence type="predicted"/>
<organism evidence="1 2">
    <name type="scientific">Wickerhamomyces pijperi</name>
    <name type="common">Yeast</name>
    <name type="synonym">Pichia pijperi</name>
    <dbReference type="NCBI Taxonomy" id="599730"/>
    <lineage>
        <taxon>Eukaryota</taxon>
        <taxon>Fungi</taxon>
        <taxon>Dikarya</taxon>
        <taxon>Ascomycota</taxon>
        <taxon>Saccharomycotina</taxon>
        <taxon>Saccharomycetes</taxon>
        <taxon>Phaffomycetales</taxon>
        <taxon>Wickerhamomycetaceae</taxon>
        <taxon>Wickerhamomyces</taxon>
    </lineage>
</organism>
<gene>
    <name evidence="1" type="ORF">WICPIJ_002591</name>
</gene>